<name>A0AAV7G5D3_DENCH</name>
<accession>A0AAV7G5D3</accession>
<keyword evidence="2" id="KW-1185">Reference proteome</keyword>
<organism evidence="1 2">
    <name type="scientific">Dendrobium chrysotoxum</name>
    <name type="common">Orchid</name>
    <dbReference type="NCBI Taxonomy" id="161865"/>
    <lineage>
        <taxon>Eukaryota</taxon>
        <taxon>Viridiplantae</taxon>
        <taxon>Streptophyta</taxon>
        <taxon>Embryophyta</taxon>
        <taxon>Tracheophyta</taxon>
        <taxon>Spermatophyta</taxon>
        <taxon>Magnoliopsida</taxon>
        <taxon>Liliopsida</taxon>
        <taxon>Asparagales</taxon>
        <taxon>Orchidaceae</taxon>
        <taxon>Epidendroideae</taxon>
        <taxon>Malaxideae</taxon>
        <taxon>Dendrobiinae</taxon>
        <taxon>Dendrobium</taxon>
    </lineage>
</organism>
<dbReference type="EMBL" id="JAGFBR010000017">
    <property type="protein sequence ID" value="KAH0451360.1"/>
    <property type="molecule type" value="Genomic_DNA"/>
</dbReference>
<comment type="caution">
    <text evidence="1">The sequence shown here is derived from an EMBL/GenBank/DDBJ whole genome shotgun (WGS) entry which is preliminary data.</text>
</comment>
<sequence>MRLKSENNSKSLGIEIFRQDLVIKIVAEDRFRSLRWSGPILEKQRQEWKRRTALACGVRGDHTGARRTCRAHVNAQGMGLRRARRGIAPGLVRRWIRAGCGRSQTI</sequence>
<evidence type="ECO:0000313" key="2">
    <source>
        <dbReference type="Proteomes" id="UP000775213"/>
    </source>
</evidence>
<protein>
    <recommendedName>
        <fullName evidence="3">Ribosomal protein S14</fullName>
    </recommendedName>
</protein>
<evidence type="ECO:0000313" key="1">
    <source>
        <dbReference type="EMBL" id="KAH0451360.1"/>
    </source>
</evidence>
<dbReference type="AlphaFoldDB" id="A0AAV7G5D3"/>
<proteinExistence type="predicted"/>
<reference evidence="1 2" key="1">
    <citation type="journal article" date="2021" name="Hortic Res">
        <title>Chromosome-scale assembly of the Dendrobium chrysotoxum genome enhances the understanding of orchid evolution.</title>
        <authorList>
            <person name="Zhang Y."/>
            <person name="Zhang G.Q."/>
            <person name="Zhang D."/>
            <person name="Liu X.D."/>
            <person name="Xu X.Y."/>
            <person name="Sun W.H."/>
            <person name="Yu X."/>
            <person name="Zhu X."/>
            <person name="Wang Z.W."/>
            <person name="Zhao X."/>
            <person name="Zhong W.Y."/>
            <person name="Chen H."/>
            <person name="Yin W.L."/>
            <person name="Huang T."/>
            <person name="Niu S.C."/>
            <person name="Liu Z.J."/>
        </authorList>
    </citation>
    <scope>NUCLEOTIDE SEQUENCE [LARGE SCALE GENOMIC DNA]</scope>
    <source>
        <strain evidence="1">Lindl</strain>
    </source>
</reference>
<dbReference type="Proteomes" id="UP000775213">
    <property type="component" value="Unassembled WGS sequence"/>
</dbReference>
<gene>
    <name evidence="1" type="ORF">IEQ34_018659</name>
</gene>
<evidence type="ECO:0008006" key="3">
    <source>
        <dbReference type="Google" id="ProtNLM"/>
    </source>
</evidence>